<evidence type="ECO:0000256" key="1">
    <source>
        <dbReference type="ARBA" id="ARBA00004824"/>
    </source>
</evidence>
<protein>
    <recommendedName>
        <fullName evidence="5">branched-chain-amino-acid transaminase</fullName>
        <ecNumber evidence="5">2.6.1.42</ecNumber>
    </recommendedName>
</protein>
<dbReference type="InterPro" id="IPR001544">
    <property type="entry name" value="Aminotrans_IV"/>
</dbReference>
<evidence type="ECO:0000256" key="8">
    <source>
        <dbReference type="ARBA" id="ARBA00049229"/>
    </source>
</evidence>
<evidence type="ECO:0000256" key="4">
    <source>
        <dbReference type="ARBA" id="ARBA00009320"/>
    </source>
</evidence>
<accession>A0ABY8KST0</accession>
<comment type="pathway">
    <text evidence="1">Amino-acid biosynthesis; L-isoleucine biosynthesis; L-isoleucine from 2-oxobutanoate: step 4/4.</text>
</comment>
<dbReference type="RefSeq" id="WP_279448469.1">
    <property type="nucleotide sequence ID" value="NZ_CP122379.1"/>
</dbReference>
<gene>
    <name evidence="9" type="ORF">QCQ61_14945</name>
</gene>
<comment type="catalytic activity">
    <reaction evidence="7">
        <text>L-isoleucine + 2-oxoglutarate = (S)-3-methyl-2-oxopentanoate + L-glutamate</text>
        <dbReference type="Rhea" id="RHEA:24801"/>
        <dbReference type="ChEBI" id="CHEBI:16810"/>
        <dbReference type="ChEBI" id="CHEBI:29985"/>
        <dbReference type="ChEBI" id="CHEBI:35146"/>
        <dbReference type="ChEBI" id="CHEBI:58045"/>
        <dbReference type="EC" id="2.6.1.42"/>
    </reaction>
</comment>
<dbReference type="Gene3D" id="3.20.10.10">
    <property type="entry name" value="D-amino Acid Aminotransferase, subunit A, domain 2"/>
    <property type="match status" value="1"/>
</dbReference>
<keyword evidence="9" id="KW-0808">Transferase</keyword>
<dbReference type="CDD" id="cd00449">
    <property type="entry name" value="PLPDE_IV"/>
    <property type="match status" value="1"/>
</dbReference>
<dbReference type="EMBL" id="CP122379">
    <property type="protein sequence ID" value="WGF92490.1"/>
    <property type="molecule type" value="Genomic_DNA"/>
</dbReference>
<dbReference type="Gene3D" id="3.30.470.10">
    <property type="match status" value="1"/>
</dbReference>
<reference evidence="9 10" key="1">
    <citation type="submission" date="2023-04" db="EMBL/GenBank/DDBJ databases">
        <title>Taxonomic identification of the Arctic strain Aequorivita sp. nov. and transcriptomic analysis in response to temperature stress.</title>
        <authorList>
            <person name="Liu W."/>
            <person name="Cong B."/>
            <person name="Lin J."/>
        </authorList>
    </citation>
    <scope>NUCLEOTIDE SEQUENCE [LARGE SCALE GENOMIC DNA]</scope>
    <source>
        <strain evidence="9 10">Ant34-E75</strain>
    </source>
</reference>
<dbReference type="SUPFAM" id="SSF56752">
    <property type="entry name" value="D-aminoacid aminotransferase-like PLP-dependent enzymes"/>
    <property type="match status" value="1"/>
</dbReference>
<organism evidence="9 10">
    <name type="scientific">Aequorivita marisscotiae</name>
    <dbReference type="NCBI Taxonomy" id="3040348"/>
    <lineage>
        <taxon>Bacteria</taxon>
        <taxon>Pseudomonadati</taxon>
        <taxon>Bacteroidota</taxon>
        <taxon>Flavobacteriia</taxon>
        <taxon>Flavobacteriales</taxon>
        <taxon>Flavobacteriaceae</taxon>
        <taxon>Aequorivita</taxon>
    </lineage>
</organism>
<keyword evidence="9" id="KW-0032">Aminotransferase</keyword>
<proteinExistence type="inferred from homology"/>
<dbReference type="Pfam" id="PF01063">
    <property type="entry name" value="Aminotran_4"/>
    <property type="match status" value="1"/>
</dbReference>
<dbReference type="Proteomes" id="UP001238523">
    <property type="component" value="Chromosome"/>
</dbReference>
<evidence type="ECO:0000313" key="9">
    <source>
        <dbReference type="EMBL" id="WGF92490.1"/>
    </source>
</evidence>
<comment type="pathway">
    <text evidence="2">Amino-acid biosynthesis; L-valine biosynthesis; L-valine from pyruvate: step 4/4.</text>
</comment>
<sequence length="280" mass="31803">MVNLNGRLVADNQAIVPVDNRGLNYGDAVFETLRFSGGKIYFWEDHYFRLMASMRMLRMEIPMSFTMEFLEDEILKTINTQSENTSFRIKLLVWRNTGGKYTPKTNDVSYSISCEKLDAPCYVLNEANYEIELFKDHFIATGLLSTLKTNNRLINILGSIYAAENDFENCLLLNENKQVVEALNGNLFLVSGQYIKTPPLSDGCLNGILRKQLIAILKKLPQFSIEETSISPFELQKADEIFITNAIQGIVPVTKYRKKEFVNTTAKALLPRVSLTARMG</sequence>
<evidence type="ECO:0000256" key="5">
    <source>
        <dbReference type="ARBA" id="ARBA00013053"/>
    </source>
</evidence>
<comment type="catalytic activity">
    <reaction evidence="8">
        <text>L-leucine + 2-oxoglutarate = 4-methyl-2-oxopentanoate + L-glutamate</text>
        <dbReference type="Rhea" id="RHEA:18321"/>
        <dbReference type="ChEBI" id="CHEBI:16810"/>
        <dbReference type="ChEBI" id="CHEBI:17865"/>
        <dbReference type="ChEBI" id="CHEBI:29985"/>
        <dbReference type="ChEBI" id="CHEBI:57427"/>
        <dbReference type="EC" id="2.6.1.42"/>
    </reaction>
</comment>
<comment type="pathway">
    <text evidence="3">Amino-acid biosynthesis; L-leucine biosynthesis; L-leucine from 3-methyl-2-oxobutanoate: step 4/4.</text>
</comment>
<evidence type="ECO:0000313" key="10">
    <source>
        <dbReference type="Proteomes" id="UP001238523"/>
    </source>
</evidence>
<dbReference type="PANTHER" id="PTHR42743:SF11">
    <property type="entry name" value="AMINODEOXYCHORISMATE LYASE"/>
    <property type="match status" value="1"/>
</dbReference>
<name>A0ABY8KST0_9FLAO</name>
<dbReference type="InterPro" id="IPR043131">
    <property type="entry name" value="BCAT-like_N"/>
</dbReference>
<dbReference type="InterPro" id="IPR050571">
    <property type="entry name" value="Class-IV_PLP-Dep_Aminotrnsfr"/>
</dbReference>
<evidence type="ECO:0000256" key="6">
    <source>
        <dbReference type="ARBA" id="ARBA00048212"/>
    </source>
</evidence>
<evidence type="ECO:0000256" key="2">
    <source>
        <dbReference type="ARBA" id="ARBA00004931"/>
    </source>
</evidence>
<dbReference type="PANTHER" id="PTHR42743">
    <property type="entry name" value="AMINO-ACID AMINOTRANSFERASE"/>
    <property type="match status" value="1"/>
</dbReference>
<dbReference type="InterPro" id="IPR043132">
    <property type="entry name" value="BCAT-like_C"/>
</dbReference>
<comment type="catalytic activity">
    <reaction evidence="6">
        <text>L-valine + 2-oxoglutarate = 3-methyl-2-oxobutanoate + L-glutamate</text>
        <dbReference type="Rhea" id="RHEA:24813"/>
        <dbReference type="ChEBI" id="CHEBI:11851"/>
        <dbReference type="ChEBI" id="CHEBI:16810"/>
        <dbReference type="ChEBI" id="CHEBI:29985"/>
        <dbReference type="ChEBI" id="CHEBI:57762"/>
        <dbReference type="EC" id="2.6.1.42"/>
    </reaction>
</comment>
<dbReference type="InterPro" id="IPR036038">
    <property type="entry name" value="Aminotransferase-like"/>
</dbReference>
<keyword evidence="10" id="KW-1185">Reference proteome</keyword>
<evidence type="ECO:0000256" key="7">
    <source>
        <dbReference type="ARBA" id="ARBA00048798"/>
    </source>
</evidence>
<dbReference type="GO" id="GO:0008483">
    <property type="term" value="F:transaminase activity"/>
    <property type="evidence" value="ECO:0007669"/>
    <property type="project" value="UniProtKB-KW"/>
</dbReference>
<comment type="similarity">
    <text evidence="4">Belongs to the class-IV pyridoxal-phosphate-dependent aminotransferase family.</text>
</comment>
<dbReference type="EC" id="2.6.1.42" evidence="5"/>
<evidence type="ECO:0000256" key="3">
    <source>
        <dbReference type="ARBA" id="ARBA00005072"/>
    </source>
</evidence>